<dbReference type="GO" id="GO:0003677">
    <property type="term" value="F:DNA binding"/>
    <property type="evidence" value="ECO:0007669"/>
    <property type="project" value="InterPro"/>
</dbReference>
<dbReference type="SMART" id="SM00066">
    <property type="entry name" value="GAL4"/>
    <property type="match status" value="1"/>
</dbReference>
<dbReference type="EMBL" id="CP138582">
    <property type="protein sequence ID" value="WPG99112.1"/>
    <property type="molecule type" value="Genomic_DNA"/>
</dbReference>
<evidence type="ECO:0000256" key="1">
    <source>
        <dbReference type="ARBA" id="ARBA00004123"/>
    </source>
</evidence>
<comment type="subcellular location">
    <subcellularLocation>
        <location evidence="1">Nucleus</location>
    </subcellularLocation>
</comment>
<keyword evidence="5" id="KW-0539">Nucleus</keyword>
<dbReference type="AlphaFoldDB" id="A0AAQ3RAH1"/>
<evidence type="ECO:0000256" key="4">
    <source>
        <dbReference type="ARBA" id="ARBA00023163"/>
    </source>
</evidence>
<feature type="domain" description="Zn(2)-C6 fungal-type" evidence="7">
    <location>
        <begin position="37"/>
        <end position="66"/>
    </location>
</feature>
<dbReference type="PANTHER" id="PTHR47338:SF23">
    <property type="entry name" value="ZN(II)2CYS6 TRANSCRIPTION FACTOR (EUROFUNG)"/>
    <property type="match status" value="1"/>
</dbReference>
<sequence>MTPPSPSSDKRPSGKKRRRTQVDTECRSNTGDEDGPACQSCRKRKAKCSRDQPCSQCERLGVECEYDERRKPGMKTGAIEALNQRLSSLEHMFIGQGLLLKPFLAQSLARNGSQPEQIATNGFQDNYNHGDSTLLTEQTAALKQQYSNILNNAKSHGTCTPQIQRNSVEEIHSLHGDSLLPPEDVMESLIGWYFTNIHRWIPILHVRRFREVAQVQPRPPGVSNILHAITSLCVKFHLPRLENASSIALRCRHAVILRSTERFSVENLQALIIIAFDIIASGRGPSAWSVVGSMTRTVEQLRLSTEEPENLQSGGSDGYLFRRMNFLAPARTWAEEEERRRVFWVVFALDRLCSVSTGWNNSLTCADVRRRLPCEGATWEIGEPVEAPFFGIAERPSKTQKALTPDSERHVSSEKENDALGGFAFCIEATETLNLVTSFFLECAIEFKDSQNVQVWLMRFKELDLRLVKWRLFLPPKWRNASVLNDDGVMDPNLTLAHITHNTAVIQLHQNIAFPSPEWRTCQVTLPSTSSLEACITAACEIGSIAQQFMQQNLGLTHPQLSICLFIAGRMLLVYSSSTGEALHPAFGVISTALSDTAQLWSTANGDYTSENSLASRLSKRLSEAEKRSNHPGAPFERSADLDIRQPVYNEDTDTNRTTRVATNNVDAAQEHVGVANHAAGSAGVFDDYHSRLSPESLSMAFPPMPAFFDQYTGMSLETPSYSGNGKQPPVEQGRVTLDGLDDLFNDEYPQITRVSMYKKP</sequence>
<dbReference type="InterPro" id="IPR007219">
    <property type="entry name" value="XnlR_reg_dom"/>
</dbReference>
<evidence type="ECO:0000313" key="8">
    <source>
        <dbReference type="EMBL" id="WPG99112.1"/>
    </source>
</evidence>
<evidence type="ECO:0000313" key="9">
    <source>
        <dbReference type="Proteomes" id="UP001303373"/>
    </source>
</evidence>
<keyword evidence="2" id="KW-0479">Metal-binding</keyword>
<dbReference type="InterPro" id="IPR036864">
    <property type="entry name" value="Zn2-C6_fun-type_DNA-bd_sf"/>
</dbReference>
<dbReference type="Pfam" id="PF00172">
    <property type="entry name" value="Zn_clus"/>
    <property type="match status" value="1"/>
</dbReference>
<dbReference type="GO" id="GO:0008270">
    <property type="term" value="F:zinc ion binding"/>
    <property type="evidence" value="ECO:0007669"/>
    <property type="project" value="InterPro"/>
</dbReference>
<keyword evidence="3" id="KW-0805">Transcription regulation</keyword>
<dbReference type="PANTHER" id="PTHR47338">
    <property type="entry name" value="ZN(II)2CYS6 TRANSCRIPTION FACTOR (EUROFUNG)-RELATED"/>
    <property type="match status" value="1"/>
</dbReference>
<feature type="region of interest" description="Disordered" evidence="6">
    <location>
        <begin position="1"/>
        <end position="39"/>
    </location>
</feature>
<evidence type="ECO:0000256" key="5">
    <source>
        <dbReference type="ARBA" id="ARBA00023242"/>
    </source>
</evidence>
<dbReference type="CDD" id="cd00067">
    <property type="entry name" value="GAL4"/>
    <property type="match status" value="1"/>
</dbReference>
<dbReference type="InterPro" id="IPR050815">
    <property type="entry name" value="TF_fung"/>
</dbReference>
<dbReference type="PROSITE" id="PS50048">
    <property type="entry name" value="ZN2_CY6_FUNGAL_2"/>
    <property type="match status" value="1"/>
</dbReference>
<accession>A0AAQ3RAH1</accession>
<name>A0AAQ3RAH1_9PEZI</name>
<evidence type="ECO:0000259" key="7">
    <source>
        <dbReference type="PROSITE" id="PS50048"/>
    </source>
</evidence>
<dbReference type="GO" id="GO:0000981">
    <property type="term" value="F:DNA-binding transcription factor activity, RNA polymerase II-specific"/>
    <property type="evidence" value="ECO:0007669"/>
    <property type="project" value="InterPro"/>
</dbReference>
<dbReference type="Pfam" id="PF04082">
    <property type="entry name" value="Fungal_trans"/>
    <property type="match status" value="1"/>
</dbReference>
<evidence type="ECO:0000256" key="3">
    <source>
        <dbReference type="ARBA" id="ARBA00023015"/>
    </source>
</evidence>
<keyword evidence="9" id="KW-1185">Reference proteome</keyword>
<dbReference type="PROSITE" id="PS00463">
    <property type="entry name" value="ZN2_CY6_FUNGAL_1"/>
    <property type="match status" value="1"/>
</dbReference>
<dbReference type="Proteomes" id="UP001303373">
    <property type="component" value="Chromosome 3"/>
</dbReference>
<dbReference type="GO" id="GO:0005634">
    <property type="term" value="C:nucleus"/>
    <property type="evidence" value="ECO:0007669"/>
    <property type="project" value="UniProtKB-SubCell"/>
</dbReference>
<organism evidence="8 9">
    <name type="scientific">Acrodontium crateriforme</name>
    <dbReference type="NCBI Taxonomy" id="150365"/>
    <lineage>
        <taxon>Eukaryota</taxon>
        <taxon>Fungi</taxon>
        <taxon>Dikarya</taxon>
        <taxon>Ascomycota</taxon>
        <taxon>Pezizomycotina</taxon>
        <taxon>Dothideomycetes</taxon>
        <taxon>Dothideomycetidae</taxon>
        <taxon>Mycosphaerellales</taxon>
        <taxon>Teratosphaeriaceae</taxon>
        <taxon>Acrodontium</taxon>
    </lineage>
</organism>
<feature type="region of interest" description="Disordered" evidence="6">
    <location>
        <begin position="619"/>
        <end position="654"/>
    </location>
</feature>
<evidence type="ECO:0000256" key="2">
    <source>
        <dbReference type="ARBA" id="ARBA00022723"/>
    </source>
</evidence>
<dbReference type="CDD" id="cd12148">
    <property type="entry name" value="fungal_TF_MHR"/>
    <property type="match status" value="1"/>
</dbReference>
<dbReference type="InterPro" id="IPR001138">
    <property type="entry name" value="Zn2Cys6_DnaBD"/>
</dbReference>
<proteinExistence type="predicted"/>
<dbReference type="SUPFAM" id="SSF57701">
    <property type="entry name" value="Zn2/Cys6 DNA-binding domain"/>
    <property type="match status" value="1"/>
</dbReference>
<protein>
    <recommendedName>
        <fullName evidence="7">Zn(2)-C6 fungal-type domain-containing protein</fullName>
    </recommendedName>
</protein>
<dbReference type="SMART" id="SM00906">
    <property type="entry name" value="Fungal_trans"/>
    <property type="match status" value="1"/>
</dbReference>
<reference evidence="8 9" key="1">
    <citation type="submission" date="2023-11" db="EMBL/GenBank/DDBJ databases">
        <title>An acidophilic fungus is an integral part of prey digestion in a carnivorous sundew plant.</title>
        <authorList>
            <person name="Tsai I.J."/>
        </authorList>
    </citation>
    <scope>NUCLEOTIDE SEQUENCE [LARGE SCALE GENOMIC DNA]</scope>
    <source>
        <strain evidence="8">169a</strain>
    </source>
</reference>
<keyword evidence="4" id="KW-0804">Transcription</keyword>
<dbReference type="GO" id="GO:0006351">
    <property type="term" value="P:DNA-templated transcription"/>
    <property type="evidence" value="ECO:0007669"/>
    <property type="project" value="InterPro"/>
</dbReference>
<gene>
    <name evidence="8" type="ORF">R9X50_00192200</name>
</gene>
<dbReference type="Gene3D" id="4.10.240.10">
    <property type="entry name" value="Zn(2)-C6 fungal-type DNA-binding domain"/>
    <property type="match status" value="1"/>
</dbReference>
<evidence type="ECO:0000256" key="6">
    <source>
        <dbReference type="SAM" id="MobiDB-lite"/>
    </source>
</evidence>